<gene>
    <name evidence="1" type="ORF">g.37387</name>
</gene>
<sequence length="415" mass="46837">GFSIIFNKLVSIPVNSIAESYEKPDNCHGKITWETHEQSPRTLSYNVNDIKDKVDLDLALEWEGKKADFNVKADAKSEPVYLKISSSVPGHGTFEIETSGKHNPAGSTEIIINAIGNGKKMGFHLRKSETGTSRSLDIGLELPQGKSGFYGKLERKGPQYFLIESKIEWFTHGGGTFDVNGEINAKSFDDLFIKLNIDSPKLNMNKVEFEVGRQLTKSSSKTIYFRGKANEKQISGSFTLVPKENNLFEGNGVLKVGEDSYPLQFKLKFDIQKQEQKEVLLDIKAGMYSYYAHTTTLNDEANGIHKVDMINKYCKNDQCQTEELKLYNHKTGPLEYETKIEAKLSVSLIFVLEHPLLMKVHMKRQGLEYDRFLEVGYGPDKIQYHGYVKDDRAGAELTLPKRTIAVEAVFNLQQG</sequence>
<name>A0A1B6LNM0_9HEMI</name>
<protein>
    <submittedName>
        <fullName evidence="1">Uncharacterized protein</fullName>
    </submittedName>
</protein>
<accession>A0A1B6LNM0</accession>
<dbReference type="AlphaFoldDB" id="A0A1B6LNM0"/>
<dbReference type="EMBL" id="GEBQ01014626">
    <property type="protein sequence ID" value="JAT25351.1"/>
    <property type="molecule type" value="Transcribed_RNA"/>
</dbReference>
<proteinExistence type="predicted"/>
<reference evidence="1" key="1">
    <citation type="submission" date="2015-11" db="EMBL/GenBank/DDBJ databases">
        <title>De novo transcriptome assembly of four potential Pierce s Disease insect vectors from Arizona vineyards.</title>
        <authorList>
            <person name="Tassone E.E."/>
        </authorList>
    </citation>
    <scope>NUCLEOTIDE SEQUENCE</scope>
</reference>
<feature type="non-terminal residue" evidence="1">
    <location>
        <position position="415"/>
    </location>
</feature>
<feature type="non-terminal residue" evidence="1">
    <location>
        <position position="1"/>
    </location>
</feature>
<evidence type="ECO:0000313" key="1">
    <source>
        <dbReference type="EMBL" id="JAT25351.1"/>
    </source>
</evidence>
<organism evidence="1">
    <name type="scientific">Graphocephala atropunctata</name>
    <dbReference type="NCBI Taxonomy" id="36148"/>
    <lineage>
        <taxon>Eukaryota</taxon>
        <taxon>Metazoa</taxon>
        <taxon>Ecdysozoa</taxon>
        <taxon>Arthropoda</taxon>
        <taxon>Hexapoda</taxon>
        <taxon>Insecta</taxon>
        <taxon>Pterygota</taxon>
        <taxon>Neoptera</taxon>
        <taxon>Paraneoptera</taxon>
        <taxon>Hemiptera</taxon>
        <taxon>Auchenorrhyncha</taxon>
        <taxon>Membracoidea</taxon>
        <taxon>Cicadellidae</taxon>
        <taxon>Cicadellinae</taxon>
        <taxon>Cicadellini</taxon>
        <taxon>Graphocephala</taxon>
    </lineage>
</organism>